<protein>
    <submittedName>
        <fullName evidence="1">Uncharacterized protein</fullName>
    </submittedName>
</protein>
<organism evidence="1 2">
    <name type="scientific">Persea americana</name>
    <name type="common">Avocado</name>
    <dbReference type="NCBI Taxonomy" id="3435"/>
    <lineage>
        <taxon>Eukaryota</taxon>
        <taxon>Viridiplantae</taxon>
        <taxon>Streptophyta</taxon>
        <taxon>Embryophyta</taxon>
        <taxon>Tracheophyta</taxon>
        <taxon>Spermatophyta</taxon>
        <taxon>Magnoliopsida</taxon>
        <taxon>Magnoliidae</taxon>
        <taxon>Laurales</taxon>
        <taxon>Lauraceae</taxon>
        <taxon>Persea</taxon>
    </lineage>
</organism>
<sequence length="226" mass="26506">MLDTVEGNQEFQWQPYRHLILQLEHFVETWDRQLFRATAPLIYYWIIEQDNVDRVYKQFGLGQPVPPTSHRWERLNEKSSEHNVDYAERCKKYVDAWELRGDIIVVGGADDQMHCHGEEYLSWYRQASVMSTASSKNVPRARVEKALTKVDLFLQFGVGSIAFMDREQGANVLYEQAMRVRRKMQEFRESTKTLAGLEEFSLEAFINDQFSDDSASVSVVVFWLYS</sequence>
<reference evidence="1 2" key="1">
    <citation type="journal article" date="2022" name="Hortic Res">
        <title>A haplotype resolved chromosomal level avocado genome allows analysis of novel avocado genes.</title>
        <authorList>
            <person name="Nath O."/>
            <person name="Fletcher S.J."/>
            <person name="Hayward A."/>
            <person name="Shaw L.M."/>
            <person name="Masouleh A.K."/>
            <person name="Furtado A."/>
            <person name="Henry R.J."/>
            <person name="Mitter N."/>
        </authorList>
    </citation>
    <scope>NUCLEOTIDE SEQUENCE [LARGE SCALE GENOMIC DNA]</scope>
    <source>
        <strain evidence="2">cv. Hass</strain>
    </source>
</reference>
<accession>A0ACC2MTR9</accession>
<name>A0ACC2MTR9_PERAE</name>
<evidence type="ECO:0000313" key="2">
    <source>
        <dbReference type="Proteomes" id="UP001234297"/>
    </source>
</evidence>
<evidence type="ECO:0000313" key="1">
    <source>
        <dbReference type="EMBL" id="KAJ8649151.1"/>
    </source>
</evidence>
<keyword evidence="2" id="KW-1185">Reference proteome</keyword>
<dbReference type="Proteomes" id="UP001234297">
    <property type="component" value="Chromosome 1"/>
</dbReference>
<dbReference type="EMBL" id="CM056809">
    <property type="protein sequence ID" value="KAJ8649151.1"/>
    <property type="molecule type" value="Genomic_DNA"/>
</dbReference>
<proteinExistence type="predicted"/>
<comment type="caution">
    <text evidence="1">The sequence shown here is derived from an EMBL/GenBank/DDBJ whole genome shotgun (WGS) entry which is preliminary data.</text>
</comment>
<gene>
    <name evidence="1" type="ORF">MRB53_002174</name>
</gene>